<evidence type="ECO:0000313" key="3">
    <source>
        <dbReference type="Proteomes" id="UP000198900"/>
    </source>
</evidence>
<keyword evidence="3" id="KW-1185">Reference proteome</keyword>
<name>A0A7Z7BFN7_9BURK</name>
<reference evidence="2" key="1">
    <citation type="submission" date="2016-10" db="EMBL/GenBank/DDBJ databases">
        <authorList>
            <person name="Varghese N."/>
            <person name="Submissions S."/>
        </authorList>
    </citation>
    <scope>NUCLEOTIDE SEQUENCE [LARGE SCALE GENOMIC DNA]</scope>
    <source>
        <strain evidence="2">YR281</strain>
    </source>
</reference>
<dbReference type="Proteomes" id="UP000198900">
    <property type="component" value="Unassembled WGS sequence"/>
</dbReference>
<gene>
    <name evidence="2" type="ORF">SAMN04487926_13444</name>
</gene>
<proteinExistence type="predicted"/>
<accession>A0A7Z7BFN7</accession>
<sequence>MSYCHVLIHTARAIPILLVDRSLWRSIRAHIVGLTIDTCELAGRVGAVLLFPVAVPIVAILIVASLRREGWKQECPVSSVDIAWTQDAQRSLWARSSRCDTAHAVRREGKIVWRVPREPMSE</sequence>
<evidence type="ECO:0000256" key="1">
    <source>
        <dbReference type="SAM" id="Phobius"/>
    </source>
</evidence>
<evidence type="ECO:0000313" key="2">
    <source>
        <dbReference type="EMBL" id="SDJ12731.1"/>
    </source>
</evidence>
<organism evidence="2 3">
    <name type="scientific">Paraburkholderia steynii</name>
    <dbReference type="NCBI Taxonomy" id="1245441"/>
    <lineage>
        <taxon>Bacteria</taxon>
        <taxon>Pseudomonadati</taxon>
        <taxon>Pseudomonadota</taxon>
        <taxon>Betaproteobacteria</taxon>
        <taxon>Burkholderiales</taxon>
        <taxon>Burkholderiaceae</taxon>
        <taxon>Paraburkholderia</taxon>
    </lineage>
</organism>
<dbReference type="AlphaFoldDB" id="A0A7Z7BFN7"/>
<feature type="transmembrane region" description="Helical" evidence="1">
    <location>
        <begin position="45"/>
        <end position="64"/>
    </location>
</feature>
<comment type="caution">
    <text evidence="2">The sequence shown here is derived from an EMBL/GenBank/DDBJ whole genome shotgun (WGS) entry which is preliminary data.</text>
</comment>
<keyword evidence="1" id="KW-1133">Transmembrane helix</keyword>
<protein>
    <submittedName>
        <fullName evidence="2">Uncharacterized protein</fullName>
    </submittedName>
</protein>
<keyword evidence="1" id="KW-0812">Transmembrane</keyword>
<keyword evidence="1" id="KW-0472">Membrane</keyword>
<dbReference type="EMBL" id="FNDI01000034">
    <property type="protein sequence ID" value="SDJ12731.1"/>
    <property type="molecule type" value="Genomic_DNA"/>
</dbReference>